<gene>
    <name evidence="2" type="ORF">DAEQUDRAFT_719822</name>
</gene>
<dbReference type="AlphaFoldDB" id="A0A165UAV9"/>
<sequence>MRRPRVLEAAYRTYHACARGIQPHLSRSIAATMVLDSTNMPPIPPVYPPPSATKLRRGRRLLPRGSSHPYLFTVMMLTAMTELGLTAFLVSAGSHSYTWASPGYYSLLILVCFMAAWTVLFAGAYVLWALDGGVHLLANVASSVIWLLLTSVLWVSRAPVNRNEHSD</sequence>
<evidence type="ECO:0000313" key="2">
    <source>
        <dbReference type="EMBL" id="KZT74643.1"/>
    </source>
</evidence>
<protein>
    <recommendedName>
        <fullName evidence="4">MARVEL domain-containing protein</fullName>
    </recommendedName>
</protein>
<evidence type="ECO:0000313" key="3">
    <source>
        <dbReference type="Proteomes" id="UP000076727"/>
    </source>
</evidence>
<keyword evidence="1" id="KW-0812">Transmembrane</keyword>
<feature type="transmembrane region" description="Helical" evidence="1">
    <location>
        <begin position="70"/>
        <end position="92"/>
    </location>
</feature>
<dbReference type="OrthoDB" id="3226059at2759"/>
<accession>A0A165UAV9</accession>
<dbReference type="Proteomes" id="UP000076727">
    <property type="component" value="Unassembled WGS sequence"/>
</dbReference>
<keyword evidence="3" id="KW-1185">Reference proteome</keyword>
<evidence type="ECO:0008006" key="4">
    <source>
        <dbReference type="Google" id="ProtNLM"/>
    </source>
</evidence>
<evidence type="ECO:0000256" key="1">
    <source>
        <dbReference type="SAM" id="Phobius"/>
    </source>
</evidence>
<name>A0A165UAV9_9APHY</name>
<reference evidence="2 3" key="1">
    <citation type="journal article" date="2016" name="Mol. Biol. Evol.">
        <title>Comparative Genomics of Early-Diverging Mushroom-Forming Fungi Provides Insights into the Origins of Lignocellulose Decay Capabilities.</title>
        <authorList>
            <person name="Nagy L.G."/>
            <person name="Riley R."/>
            <person name="Tritt A."/>
            <person name="Adam C."/>
            <person name="Daum C."/>
            <person name="Floudas D."/>
            <person name="Sun H."/>
            <person name="Yadav J.S."/>
            <person name="Pangilinan J."/>
            <person name="Larsson K.H."/>
            <person name="Matsuura K."/>
            <person name="Barry K."/>
            <person name="Labutti K."/>
            <person name="Kuo R."/>
            <person name="Ohm R.A."/>
            <person name="Bhattacharya S.S."/>
            <person name="Shirouzu T."/>
            <person name="Yoshinaga Y."/>
            <person name="Martin F.M."/>
            <person name="Grigoriev I.V."/>
            <person name="Hibbett D.S."/>
        </authorList>
    </citation>
    <scope>NUCLEOTIDE SEQUENCE [LARGE SCALE GENOMIC DNA]</scope>
    <source>
        <strain evidence="2 3">L-15889</strain>
    </source>
</reference>
<proteinExistence type="predicted"/>
<keyword evidence="1" id="KW-0472">Membrane</keyword>
<feature type="transmembrane region" description="Helical" evidence="1">
    <location>
        <begin position="104"/>
        <end position="128"/>
    </location>
</feature>
<dbReference type="EMBL" id="KV429032">
    <property type="protein sequence ID" value="KZT74643.1"/>
    <property type="molecule type" value="Genomic_DNA"/>
</dbReference>
<keyword evidence="1" id="KW-1133">Transmembrane helix</keyword>
<organism evidence="2 3">
    <name type="scientific">Daedalea quercina L-15889</name>
    <dbReference type="NCBI Taxonomy" id="1314783"/>
    <lineage>
        <taxon>Eukaryota</taxon>
        <taxon>Fungi</taxon>
        <taxon>Dikarya</taxon>
        <taxon>Basidiomycota</taxon>
        <taxon>Agaricomycotina</taxon>
        <taxon>Agaricomycetes</taxon>
        <taxon>Polyporales</taxon>
        <taxon>Fomitopsis</taxon>
    </lineage>
</organism>
<feature type="transmembrane region" description="Helical" evidence="1">
    <location>
        <begin position="134"/>
        <end position="155"/>
    </location>
</feature>